<evidence type="ECO:0000313" key="2">
    <source>
        <dbReference type="Proteomes" id="UP000222542"/>
    </source>
</evidence>
<gene>
    <name evidence="1" type="ORF">T459_29931</name>
</gene>
<reference evidence="1 2" key="2">
    <citation type="journal article" date="2017" name="Genome Biol.">
        <title>New reference genome sequences of hot pepper reveal the massive evolution of plant disease-resistance genes by retroduplication.</title>
        <authorList>
            <person name="Kim S."/>
            <person name="Park J."/>
            <person name="Yeom S.I."/>
            <person name="Kim Y.M."/>
            <person name="Seo E."/>
            <person name="Kim K.T."/>
            <person name="Kim M.S."/>
            <person name="Lee J.M."/>
            <person name="Cheong K."/>
            <person name="Shin H.S."/>
            <person name="Kim S.B."/>
            <person name="Han K."/>
            <person name="Lee J."/>
            <person name="Park M."/>
            <person name="Lee H.A."/>
            <person name="Lee H.Y."/>
            <person name="Lee Y."/>
            <person name="Oh S."/>
            <person name="Lee J.H."/>
            <person name="Choi E."/>
            <person name="Choi E."/>
            <person name="Lee S.E."/>
            <person name="Jeon J."/>
            <person name="Kim H."/>
            <person name="Choi G."/>
            <person name="Song H."/>
            <person name="Lee J."/>
            <person name="Lee S.C."/>
            <person name="Kwon J.K."/>
            <person name="Lee H.Y."/>
            <person name="Koo N."/>
            <person name="Hong Y."/>
            <person name="Kim R.W."/>
            <person name="Kang W.H."/>
            <person name="Huh J.H."/>
            <person name="Kang B.C."/>
            <person name="Yang T.J."/>
            <person name="Lee Y.H."/>
            <person name="Bennetzen J.L."/>
            <person name="Choi D."/>
        </authorList>
    </citation>
    <scope>NUCLEOTIDE SEQUENCE [LARGE SCALE GENOMIC DNA]</scope>
    <source>
        <strain evidence="2">cv. CM334</strain>
    </source>
</reference>
<dbReference type="Gramene" id="PHT65506">
    <property type="protein sequence ID" value="PHT65506"/>
    <property type="gene ID" value="T459_29931"/>
</dbReference>
<organism evidence="1 2">
    <name type="scientific">Capsicum annuum</name>
    <name type="common">Capsicum pepper</name>
    <dbReference type="NCBI Taxonomy" id="4072"/>
    <lineage>
        <taxon>Eukaryota</taxon>
        <taxon>Viridiplantae</taxon>
        <taxon>Streptophyta</taxon>
        <taxon>Embryophyta</taxon>
        <taxon>Tracheophyta</taxon>
        <taxon>Spermatophyta</taxon>
        <taxon>Magnoliopsida</taxon>
        <taxon>eudicotyledons</taxon>
        <taxon>Gunneridae</taxon>
        <taxon>Pentapetalae</taxon>
        <taxon>asterids</taxon>
        <taxon>lamiids</taxon>
        <taxon>Solanales</taxon>
        <taxon>Solanaceae</taxon>
        <taxon>Solanoideae</taxon>
        <taxon>Capsiceae</taxon>
        <taxon>Capsicum</taxon>
    </lineage>
</organism>
<dbReference type="OMA" id="HSNIMEV"/>
<dbReference type="STRING" id="4072.A0A2G2Y6W3"/>
<keyword evidence="2" id="KW-1185">Reference proteome</keyword>
<reference evidence="1 2" key="1">
    <citation type="journal article" date="2014" name="Nat. Genet.">
        <title>Genome sequence of the hot pepper provides insights into the evolution of pungency in Capsicum species.</title>
        <authorList>
            <person name="Kim S."/>
            <person name="Park M."/>
            <person name="Yeom S.I."/>
            <person name="Kim Y.M."/>
            <person name="Lee J.M."/>
            <person name="Lee H.A."/>
            <person name="Seo E."/>
            <person name="Choi J."/>
            <person name="Cheong K."/>
            <person name="Kim K.T."/>
            <person name="Jung K."/>
            <person name="Lee G.W."/>
            <person name="Oh S.K."/>
            <person name="Bae C."/>
            <person name="Kim S.B."/>
            <person name="Lee H.Y."/>
            <person name="Kim S.Y."/>
            <person name="Kim M.S."/>
            <person name="Kang B.C."/>
            <person name="Jo Y.D."/>
            <person name="Yang H.B."/>
            <person name="Jeong H.J."/>
            <person name="Kang W.H."/>
            <person name="Kwon J.K."/>
            <person name="Shin C."/>
            <person name="Lim J.Y."/>
            <person name="Park J.H."/>
            <person name="Huh J.H."/>
            <person name="Kim J.S."/>
            <person name="Kim B.D."/>
            <person name="Cohen O."/>
            <person name="Paran I."/>
            <person name="Suh M.C."/>
            <person name="Lee S.B."/>
            <person name="Kim Y.K."/>
            <person name="Shin Y."/>
            <person name="Noh S.J."/>
            <person name="Park J."/>
            <person name="Seo Y.S."/>
            <person name="Kwon S.Y."/>
            <person name="Kim H.A."/>
            <person name="Park J.M."/>
            <person name="Kim H.J."/>
            <person name="Choi S.B."/>
            <person name="Bosland P.W."/>
            <person name="Reeves G."/>
            <person name="Jo S.H."/>
            <person name="Lee B.W."/>
            <person name="Cho H.T."/>
            <person name="Choi H.S."/>
            <person name="Lee M.S."/>
            <person name="Yu Y."/>
            <person name="Do Choi Y."/>
            <person name="Park B.S."/>
            <person name="van Deynze A."/>
            <person name="Ashrafi H."/>
            <person name="Hill T."/>
            <person name="Kim W.T."/>
            <person name="Pai H.S."/>
            <person name="Ahn H.K."/>
            <person name="Yeam I."/>
            <person name="Giovannoni J.J."/>
            <person name="Rose J.K."/>
            <person name="Sorensen I."/>
            <person name="Lee S.J."/>
            <person name="Kim R.W."/>
            <person name="Choi I.Y."/>
            <person name="Choi B.S."/>
            <person name="Lim J.S."/>
            <person name="Lee Y.H."/>
            <person name="Choi D."/>
        </authorList>
    </citation>
    <scope>NUCLEOTIDE SEQUENCE [LARGE SCALE GENOMIC DNA]</scope>
    <source>
        <strain evidence="2">cv. CM334</strain>
    </source>
</reference>
<accession>A0A2G2Y6W3</accession>
<dbReference type="AlphaFoldDB" id="A0A2G2Y6W3"/>
<comment type="caution">
    <text evidence="1">The sequence shown here is derived from an EMBL/GenBank/DDBJ whole genome shotgun (WGS) entry which is preliminary data.</text>
</comment>
<evidence type="ECO:0000313" key="1">
    <source>
        <dbReference type="EMBL" id="PHT65506.1"/>
    </source>
</evidence>
<dbReference type="InterPro" id="IPR022803">
    <property type="entry name" value="Ribosomal_uL5_dom_sf"/>
</dbReference>
<proteinExistence type="predicted"/>
<sequence>MDQLMFLLYFHYEDVSRQDPLLKPNHSNIMEVPRSCKLIVVPKTVPSIKN</sequence>
<dbReference type="EMBL" id="AYRZ02000012">
    <property type="protein sequence ID" value="PHT65506.1"/>
    <property type="molecule type" value="Genomic_DNA"/>
</dbReference>
<dbReference type="SUPFAM" id="SSF55282">
    <property type="entry name" value="RL5-like"/>
    <property type="match status" value="1"/>
</dbReference>
<dbReference type="Proteomes" id="UP000222542">
    <property type="component" value="Unassembled WGS sequence"/>
</dbReference>
<protein>
    <submittedName>
        <fullName evidence="1">Uncharacterized protein</fullName>
    </submittedName>
</protein>
<name>A0A2G2Y6W3_CAPAN</name>